<dbReference type="InterPro" id="IPR015413">
    <property type="entry name" value="Methionyl/Leucyl_tRNA_Synth"/>
</dbReference>
<keyword evidence="4" id="KW-0436">Ligase</keyword>
<dbReference type="FunFam" id="2.20.28.20:FF:000001">
    <property type="entry name" value="Methionine--tRNA ligase"/>
    <property type="match status" value="1"/>
</dbReference>
<dbReference type="GO" id="GO:0005524">
    <property type="term" value="F:ATP binding"/>
    <property type="evidence" value="ECO:0007669"/>
    <property type="project" value="UniProtKB-KW"/>
</dbReference>
<evidence type="ECO:0000256" key="10">
    <source>
        <dbReference type="ARBA" id="ARBA00047364"/>
    </source>
</evidence>
<evidence type="ECO:0000256" key="4">
    <source>
        <dbReference type="ARBA" id="ARBA00022598"/>
    </source>
</evidence>
<protein>
    <recommendedName>
        <fullName evidence="2">methionine--tRNA ligase</fullName>
        <ecNumber evidence="2">6.1.1.10</ecNumber>
    </recommendedName>
    <alternativeName>
        <fullName evidence="9">Methionyl-tRNA synthetase</fullName>
    </alternativeName>
</protein>
<dbReference type="InterPro" id="IPR014729">
    <property type="entry name" value="Rossmann-like_a/b/a_fold"/>
</dbReference>
<reference evidence="13" key="1">
    <citation type="journal article" date="2014" name="Front. Microbiol.">
        <title>High frequency of phylogenetically diverse reductive dehalogenase-homologous genes in deep subseafloor sedimentary metagenomes.</title>
        <authorList>
            <person name="Kawai M."/>
            <person name="Futagami T."/>
            <person name="Toyoda A."/>
            <person name="Takaki Y."/>
            <person name="Nishi S."/>
            <person name="Hori S."/>
            <person name="Arai W."/>
            <person name="Tsubouchi T."/>
            <person name="Morono Y."/>
            <person name="Uchiyama I."/>
            <person name="Ito T."/>
            <person name="Fujiyama A."/>
            <person name="Inagaki F."/>
            <person name="Takami H."/>
        </authorList>
    </citation>
    <scope>NUCLEOTIDE SEQUENCE</scope>
    <source>
        <strain evidence="13">Expedition CK06-06</strain>
    </source>
</reference>
<feature type="region of interest" description="Disordered" evidence="11">
    <location>
        <begin position="172"/>
        <end position="192"/>
    </location>
</feature>
<dbReference type="EMBL" id="BART01026267">
    <property type="protein sequence ID" value="GAG94844.1"/>
    <property type="molecule type" value="Genomic_DNA"/>
</dbReference>
<dbReference type="PANTHER" id="PTHR45765:SF1">
    <property type="entry name" value="METHIONINE--TRNA LIGASE, CYTOPLASMIC"/>
    <property type="match status" value="1"/>
</dbReference>
<keyword evidence="5" id="KW-0547">Nucleotide-binding</keyword>
<dbReference type="PRINTS" id="PR01041">
    <property type="entry name" value="TRNASYNTHMET"/>
</dbReference>
<feature type="non-terminal residue" evidence="13">
    <location>
        <position position="192"/>
    </location>
</feature>
<keyword evidence="8" id="KW-0030">Aminoacyl-tRNA synthetase</keyword>
<dbReference type="GO" id="GO:0006431">
    <property type="term" value="P:methionyl-tRNA aminoacylation"/>
    <property type="evidence" value="ECO:0007669"/>
    <property type="project" value="InterPro"/>
</dbReference>
<dbReference type="InterPro" id="IPR033911">
    <property type="entry name" value="MetRS_core"/>
</dbReference>
<dbReference type="InterPro" id="IPR029038">
    <property type="entry name" value="MetRS_Zn"/>
</dbReference>
<evidence type="ECO:0000256" key="1">
    <source>
        <dbReference type="ARBA" id="ARBA00004496"/>
    </source>
</evidence>
<feature type="domain" description="Methionyl/Leucyl tRNA synthetase" evidence="12">
    <location>
        <begin position="5"/>
        <end position="191"/>
    </location>
</feature>
<proteinExistence type="predicted"/>
<evidence type="ECO:0000256" key="5">
    <source>
        <dbReference type="ARBA" id="ARBA00022741"/>
    </source>
</evidence>
<evidence type="ECO:0000256" key="11">
    <source>
        <dbReference type="SAM" id="MobiDB-lite"/>
    </source>
</evidence>
<dbReference type="InterPro" id="IPR023458">
    <property type="entry name" value="Met-tRNA_ligase_1"/>
</dbReference>
<evidence type="ECO:0000256" key="8">
    <source>
        <dbReference type="ARBA" id="ARBA00023146"/>
    </source>
</evidence>
<evidence type="ECO:0000256" key="7">
    <source>
        <dbReference type="ARBA" id="ARBA00022917"/>
    </source>
</evidence>
<name>X1BFW4_9ZZZZ</name>
<accession>X1BFW4</accession>
<dbReference type="Gene3D" id="2.20.28.20">
    <property type="entry name" value="Methionyl-tRNA synthetase, Zn-domain"/>
    <property type="match status" value="1"/>
</dbReference>
<evidence type="ECO:0000256" key="9">
    <source>
        <dbReference type="ARBA" id="ARBA00030904"/>
    </source>
</evidence>
<comment type="subcellular location">
    <subcellularLocation>
        <location evidence="1">Cytoplasm</location>
    </subcellularLocation>
</comment>
<evidence type="ECO:0000313" key="13">
    <source>
        <dbReference type="EMBL" id="GAG94844.1"/>
    </source>
</evidence>
<gene>
    <name evidence="13" type="ORF">S01H4_46912</name>
</gene>
<evidence type="ECO:0000256" key="6">
    <source>
        <dbReference type="ARBA" id="ARBA00022840"/>
    </source>
</evidence>
<organism evidence="13">
    <name type="scientific">marine sediment metagenome</name>
    <dbReference type="NCBI Taxonomy" id="412755"/>
    <lineage>
        <taxon>unclassified sequences</taxon>
        <taxon>metagenomes</taxon>
        <taxon>ecological metagenomes</taxon>
    </lineage>
</organism>
<evidence type="ECO:0000256" key="3">
    <source>
        <dbReference type="ARBA" id="ARBA00022490"/>
    </source>
</evidence>
<dbReference type="AlphaFoldDB" id="X1BFW4"/>
<dbReference type="Gene3D" id="3.40.50.620">
    <property type="entry name" value="HUPs"/>
    <property type="match status" value="1"/>
</dbReference>
<evidence type="ECO:0000259" key="12">
    <source>
        <dbReference type="Pfam" id="PF09334"/>
    </source>
</evidence>
<dbReference type="SUPFAM" id="SSF57770">
    <property type="entry name" value="Methionyl-tRNA synthetase (MetRS), Zn-domain"/>
    <property type="match status" value="1"/>
</dbReference>
<dbReference type="SUPFAM" id="SSF52374">
    <property type="entry name" value="Nucleotidylyl transferase"/>
    <property type="match status" value="1"/>
</dbReference>
<comment type="caution">
    <text evidence="13">The sequence shown here is derived from an EMBL/GenBank/DDBJ whole genome shotgun (WGS) entry which is preliminary data.</text>
</comment>
<keyword evidence="7" id="KW-0648">Protein biosynthesis</keyword>
<keyword evidence="3" id="KW-0963">Cytoplasm</keyword>
<evidence type="ECO:0000256" key="2">
    <source>
        <dbReference type="ARBA" id="ARBA00012838"/>
    </source>
</evidence>
<dbReference type="PANTHER" id="PTHR45765">
    <property type="entry name" value="METHIONINE--TRNA LIGASE"/>
    <property type="match status" value="1"/>
</dbReference>
<dbReference type="Pfam" id="PF09334">
    <property type="entry name" value="tRNA-synt_1g"/>
    <property type="match status" value="1"/>
</dbReference>
<sequence length="192" mass="21642">MSDNILVAVAWPYANSRIHVGNITGSYLPADIFTRYHRLLGNQVIMVSGTDAHGTPVTVRAEAEGSTPVQVYQNFHNGFIELFQKLGLAYDLFTSTHTQNHFEVSQAIFLALQKNGYLYAEKQKQWYAPAQGRFLPDRYVEGTCYFCGYTEARGDQCDNCGNLLDATQLIDPRSKTDGSTPELRETEHFYVD</sequence>
<dbReference type="GO" id="GO:0004825">
    <property type="term" value="F:methionine-tRNA ligase activity"/>
    <property type="evidence" value="ECO:0007669"/>
    <property type="project" value="UniProtKB-EC"/>
</dbReference>
<dbReference type="GO" id="GO:0005829">
    <property type="term" value="C:cytosol"/>
    <property type="evidence" value="ECO:0007669"/>
    <property type="project" value="TreeGrafter"/>
</dbReference>
<comment type="catalytic activity">
    <reaction evidence="10">
        <text>tRNA(Met) + L-methionine + ATP = L-methionyl-tRNA(Met) + AMP + diphosphate</text>
        <dbReference type="Rhea" id="RHEA:13481"/>
        <dbReference type="Rhea" id="RHEA-COMP:9667"/>
        <dbReference type="Rhea" id="RHEA-COMP:9698"/>
        <dbReference type="ChEBI" id="CHEBI:30616"/>
        <dbReference type="ChEBI" id="CHEBI:33019"/>
        <dbReference type="ChEBI" id="CHEBI:57844"/>
        <dbReference type="ChEBI" id="CHEBI:78442"/>
        <dbReference type="ChEBI" id="CHEBI:78530"/>
        <dbReference type="ChEBI" id="CHEBI:456215"/>
        <dbReference type="EC" id="6.1.1.10"/>
    </reaction>
</comment>
<dbReference type="EC" id="6.1.1.10" evidence="2"/>
<keyword evidence="6" id="KW-0067">ATP-binding</keyword>